<feature type="transmembrane region" description="Helical" evidence="10">
    <location>
        <begin position="203"/>
        <end position="224"/>
    </location>
</feature>
<evidence type="ECO:0000256" key="1">
    <source>
        <dbReference type="ARBA" id="ARBA00004651"/>
    </source>
</evidence>
<feature type="transmembrane region" description="Helical" evidence="10">
    <location>
        <begin position="73"/>
        <end position="100"/>
    </location>
</feature>
<dbReference type="GO" id="GO:0007165">
    <property type="term" value="P:signal transduction"/>
    <property type="evidence" value="ECO:0007669"/>
    <property type="project" value="UniProtKB-KW"/>
</dbReference>
<dbReference type="GO" id="GO:0005886">
    <property type="term" value="C:plasma membrane"/>
    <property type="evidence" value="ECO:0007669"/>
    <property type="project" value="UniProtKB-SubCell"/>
</dbReference>
<protein>
    <submittedName>
        <fullName evidence="11">Uncharacterized protein</fullName>
    </submittedName>
</protein>
<gene>
    <name evidence="11" type="ORF">ACAOBT_LOCUS12590</name>
</gene>
<keyword evidence="3" id="KW-0716">Sensory transduction</keyword>
<keyword evidence="4 10" id="KW-0812">Transmembrane</keyword>
<feature type="transmembrane region" description="Helical" evidence="10">
    <location>
        <begin position="12"/>
        <end position="35"/>
    </location>
</feature>
<dbReference type="PANTHER" id="PTHR21137:SF35">
    <property type="entry name" value="ODORANT RECEPTOR 19A-RELATED"/>
    <property type="match status" value="1"/>
</dbReference>
<evidence type="ECO:0000256" key="4">
    <source>
        <dbReference type="ARBA" id="ARBA00022692"/>
    </source>
</evidence>
<name>A0A9P0KJK5_ACAOB</name>
<dbReference type="GO" id="GO:0005549">
    <property type="term" value="F:odorant binding"/>
    <property type="evidence" value="ECO:0007669"/>
    <property type="project" value="InterPro"/>
</dbReference>
<dbReference type="OrthoDB" id="8191658at2759"/>
<comment type="caution">
    <text evidence="11">The sequence shown here is derived from an EMBL/GenBank/DDBJ whole genome shotgun (WGS) entry which is preliminary data.</text>
</comment>
<accession>A0A9P0KJK5</accession>
<evidence type="ECO:0000256" key="3">
    <source>
        <dbReference type="ARBA" id="ARBA00022606"/>
    </source>
</evidence>
<sequence length="297" mass="33602">MTLASRTFCSRFVLTTYIVYFMVGVTAHLSALLSLNKAHKGPSFEGNATCYDFLPYFFLIPFDSESTRGCKNALIFMDLGLGVLGSYVASCDTLFCILLVSMKTNLKILSEATRSIRNRTLVKMGLPVDFKVLRDEDFPQYEQALYSELKKCNLHLATLIRINEDIERIFSLVILLQTVTLVFMMASNIFIASLLSFSDPEMYSLIENCLAALIQLSMSCYFGSSITEASLSYRRSLYECDWYSGSKRFKICILIMMVRLEKPLHLTAGKFFPLTLRTVISVIKGSYSYAAMYRTVG</sequence>
<keyword evidence="7 10" id="KW-0472">Membrane</keyword>
<keyword evidence="8" id="KW-0675">Receptor</keyword>
<evidence type="ECO:0000313" key="11">
    <source>
        <dbReference type="EMBL" id="CAH1977314.1"/>
    </source>
</evidence>
<dbReference type="EMBL" id="CAKOFQ010006857">
    <property type="protein sequence ID" value="CAH1977314.1"/>
    <property type="molecule type" value="Genomic_DNA"/>
</dbReference>
<keyword evidence="9" id="KW-0807">Transducer</keyword>
<keyword evidence="2" id="KW-1003">Cell membrane</keyword>
<evidence type="ECO:0000256" key="2">
    <source>
        <dbReference type="ARBA" id="ARBA00022475"/>
    </source>
</evidence>
<feature type="transmembrane region" description="Helical" evidence="10">
    <location>
        <begin position="169"/>
        <end position="191"/>
    </location>
</feature>
<reference evidence="11" key="1">
    <citation type="submission" date="2022-03" db="EMBL/GenBank/DDBJ databases">
        <authorList>
            <person name="Sayadi A."/>
        </authorList>
    </citation>
    <scope>NUCLEOTIDE SEQUENCE</scope>
</reference>
<organism evidence="11 12">
    <name type="scientific">Acanthoscelides obtectus</name>
    <name type="common">Bean weevil</name>
    <name type="synonym">Bruchus obtectus</name>
    <dbReference type="NCBI Taxonomy" id="200917"/>
    <lineage>
        <taxon>Eukaryota</taxon>
        <taxon>Metazoa</taxon>
        <taxon>Ecdysozoa</taxon>
        <taxon>Arthropoda</taxon>
        <taxon>Hexapoda</taxon>
        <taxon>Insecta</taxon>
        <taxon>Pterygota</taxon>
        <taxon>Neoptera</taxon>
        <taxon>Endopterygota</taxon>
        <taxon>Coleoptera</taxon>
        <taxon>Polyphaga</taxon>
        <taxon>Cucujiformia</taxon>
        <taxon>Chrysomeloidea</taxon>
        <taxon>Chrysomelidae</taxon>
        <taxon>Bruchinae</taxon>
        <taxon>Bruchini</taxon>
        <taxon>Acanthoscelides</taxon>
    </lineage>
</organism>
<evidence type="ECO:0000256" key="6">
    <source>
        <dbReference type="ARBA" id="ARBA00022989"/>
    </source>
</evidence>
<dbReference type="PANTHER" id="PTHR21137">
    <property type="entry name" value="ODORANT RECEPTOR"/>
    <property type="match status" value="1"/>
</dbReference>
<comment type="subcellular location">
    <subcellularLocation>
        <location evidence="1">Cell membrane</location>
        <topology evidence="1">Multi-pass membrane protein</topology>
    </subcellularLocation>
</comment>
<evidence type="ECO:0000256" key="8">
    <source>
        <dbReference type="ARBA" id="ARBA00023170"/>
    </source>
</evidence>
<evidence type="ECO:0000256" key="7">
    <source>
        <dbReference type="ARBA" id="ARBA00023136"/>
    </source>
</evidence>
<dbReference type="AlphaFoldDB" id="A0A9P0KJK5"/>
<keyword evidence="5" id="KW-0552">Olfaction</keyword>
<evidence type="ECO:0000256" key="10">
    <source>
        <dbReference type="SAM" id="Phobius"/>
    </source>
</evidence>
<dbReference type="Proteomes" id="UP001152888">
    <property type="component" value="Unassembled WGS sequence"/>
</dbReference>
<dbReference type="InterPro" id="IPR004117">
    <property type="entry name" value="7tm6_olfct_rcpt"/>
</dbReference>
<evidence type="ECO:0000313" key="12">
    <source>
        <dbReference type="Proteomes" id="UP001152888"/>
    </source>
</evidence>
<evidence type="ECO:0000256" key="9">
    <source>
        <dbReference type="ARBA" id="ARBA00023224"/>
    </source>
</evidence>
<dbReference type="GO" id="GO:0004984">
    <property type="term" value="F:olfactory receptor activity"/>
    <property type="evidence" value="ECO:0007669"/>
    <property type="project" value="InterPro"/>
</dbReference>
<keyword evidence="6 10" id="KW-1133">Transmembrane helix</keyword>
<keyword evidence="12" id="KW-1185">Reference proteome</keyword>
<evidence type="ECO:0000256" key="5">
    <source>
        <dbReference type="ARBA" id="ARBA00022725"/>
    </source>
</evidence>
<dbReference type="Pfam" id="PF02949">
    <property type="entry name" value="7tm_6"/>
    <property type="match status" value="1"/>
</dbReference>
<proteinExistence type="predicted"/>